<evidence type="ECO:0000259" key="4">
    <source>
        <dbReference type="SMART" id="SM00829"/>
    </source>
</evidence>
<comment type="similarity">
    <text evidence="1">Belongs to the zinc-containing alcohol dehydrogenase family.</text>
</comment>
<dbReference type="GO" id="GO:0016651">
    <property type="term" value="F:oxidoreductase activity, acting on NAD(P)H"/>
    <property type="evidence" value="ECO:0007669"/>
    <property type="project" value="InterPro"/>
</dbReference>
<keyword evidence="3" id="KW-0560">Oxidoreductase</keyword>
<dbReference type="GO" id="GO:0000166">
    <property type="term" value="F:nucleotide binding"/>
    <property type="evidence" value="ECO:0007669"/>
    <property type="project" value="UniProtKB-KW"/>
</dbReference>
<dbReference type="InterPro" id="IPR011032">
    <property type="entry name" value="GroES-like_sf"/>
</dbReference>
<proteinExistence type="inferred from homology"/>
<dbReference type="InterPro" id="IPR013154">
    <property type="entry name" value="ADH-like_N"/>
</dbReference>
<evidence type="ECO:0000256" key="3">
    <source>
        <dbReference type="ARBA" id="ARBA00023002"/>
    </source>
</evidence>
<gene>
    <name evidence="5" type="ORF">BO70DRAFT_419461</name>
</gene>
<sequence length="358" mass="37180">MKEVINLTGARTKIVDVPIPTFNDDQVLIKVIVSGSNPKDWKVPEMASRPEKPFGAVNEQMAQGFNQGDDIAGVVVEVGKNVVGFKQGDRVGAFHQMLTPGGSFAEYAVAWGHTTFHLPESTSFEEAATIPLAALTSAISLHHHLSLPLPWSPTAATTRQTPLVIYGASTAVGAFAIKFAAHSNIHPIIAIAGKGSTYVETLLDGSLGDKVIDYRHGADATIAAVKSALQPGGLAVRHALDTIVSEDSTAVLRGVIAPGGNINSVLPSAPDVSPGVPSVTYVSSAHQVGGADDCRELCGAFCSWFTGALGSGRFSGHPVQVKPGGLEGVQGAMEDLKEGRASAVKFVFRVGETPGLSG</sequence>
<organism evidence="5 6">
    <name type="scientific">Aspergillus heteromorphus CBS 117.55</name>
    <dbReference type="NCBI Taxonomy" id="1448321"/>
    <lineage>
        <taxon>Eukaryota</taxon>
        <taxon>Fungi</taxon>
        <taxon>Dikarya</taxon>
        <taxon>Ascomycota</taxon>
        <taxon>Pezizomycotina</taxon>
        <taxon>Eurotiomycetes</taxon>
        <taxon>Eurotiomycetidae</taxon>
        <taxon>Eurotiales</taxon>
        <taxon>Aspergillaceae</taxon>
        <taxon>Aspergillus</taxon>
        <taxon>Aspergillus subgen. Circumdati</taxon>
    </lineage>
</organism>
<comment type="caution">
    <text evidence="5">The sequence shown here is derived from an EMBL/GenBank/DDBJ whole genome shotgun (WGS) entry which is preliminary data.</text>
</comment>
<dbReference type="CDD" id="cd08249">
    <property type="entry name" value="enoyl_reductase_like"/>
    <property type="match status" value="1"/>
</dbReference>
<dbReference type="PANTHER" id="PTHR45348:SF5">
    <property type="entry name" value="OXIDOREDUCTASE, PUTATIVE (AFU_ORTHOLOGUE AFUA_8G01420)-RELATED"/>
    <property type="match status" value="1"/>
</dbReference>
<dbReference type="PANTHER" id="PTHR45348">
    <property type="entry name" value="HYPOTHETICAL OXIDOREDUCTASE (EUROFUNG)"/>
    <property type="match status" value="1"/>
</dbReference>
<dbReference type="Proteomes" id="UP000247233">
    <property type="component" value="Unassembled WGS sequence"/>
</dbReference>
<dbReference type="EMBL" id="MSFL01000048">
    <property type="protein sequence ID" value="PWY65980.1"/>
    <property type="molecule type" value="Genomic_DNA"/>
</dbReference>
<dbReference type="InterPro" id="IPR036291">
    <property type="entry name" value="NAD(P)-bd_dom_sf"/>
</dbReference>
<dbReference type="SUPFAM" id="SSF51735">
    <property type="entry name" value="NAD(P)-binding Rossmann-fold domains"/>
    <property type="match status" value="1"/>
</dbReference>
<dbReference type="Gene3D" id="3.40.50.720">
    <property type="entry name" value="NAD(P)-binding Rossmann-like Domain"/>
    <property type="match status" value="1"/>
</dbReference>
<evidence type="ECO:0000256" key="1">
    <source>
        <dbReference type="ARBA" id="ARBA00008072"/>
    </source>
</evidence>
<evidence type="ECO:0000313" key="5">
    <source>
        <dbReference type="EMBL" id="PWY65980.1"/>
    </source>
</evidence>
<accession>A0A317V1B5</accession>
<reference evidence="5 6" key="1">
    <citation type="submission" date="2016-12" db="EMBL/GenBank/DDBJ databases">
        <title>The genomes of Aspergillus section Nigri reveals drivers in fungal speciation.</title>
        <authorList>
            <consortium name="DOE Joint Genome Institute"/>
            <person name="Vesth T.C."/>
            <person name="Nybo J."/>
            <person name="Theobald S."/>
            <person name="Brandl J."/>
            <person name="Frisvad J.C."/>
            <person name="Nielsen K.F."/>
            <person name="Lyhne E.K."/>
            <person name="Kogle M.E."/>
            <person name="Kuo A."/>
            <person name="Riley R."/>
            <person name="Clum A."/>
            <person name="Nolan M."/>
            <person name="Lipzen A."/>
            <person name="Salamov A."/>
            <person name="Henrissat B."/>
            <person name="Wiebenga A."/>
            <person name="De Vries R.P."/>
            <person name="Grigoriev I.V."/>
            <person name="Mortensen U.H."/>
            <person name="Andersen M.R."/>
            <person name="Baker S.E."/>
        </authorList>
    </citation>
    <scope>NUCLEOTIDE SEQUENCE [LARGE SCALE GENOMIC DNA]</scope>
    <source>
        <strain evidence="5 6">CBS 117.55</strain>
    </source>
</reference>
<protein>
    <submittedName>
        <fullName evidence="5">GroES-like protein</fullName>
    </submittedName>
</protein>
<feature type="domain" description="Enoyl reductase (ER)" evidence="4">
    <location>
        <begin position="9"/>
        <end position="344"/>
    </location>
</feature>
<dbReference type="OrthoDB" id="3233595at2759"/>
<dbReference type="SMART" id="SM00829">
    <property type="entry name" value="PKS_ER"/>
    <property type="match status" value="1"/>
</dbReference>
<dbReference type="Gene3D" id="3.90.180.10">
    <property type="entry name" value="Medium-chain alcohol dehydrogenases, catalytic domain"/>
    <property type="match status" value="1"/>
</dbReference>
<dbReference type="VEuPathDB" id="FungiDB:BO70DRAFT_419461"/>
<keyword evidence="6" id="KW-1185">Reference proteome</keyword>
<dbReference type="InterPro" id="IPR020843">
    <property type="entry name" value="ER"/>
</dbReference>
<dbReference type="GeneID" id="37069716"/>
<dbReference type="SUPFAM" id="SSF50129">
    <property type="entry name" value="GroES-like"/>
    <property type="match status" value="1"/>
</dbReference>
<dbReference type="STRING" id="1448321.A0A317V1B5"/>
<dbReference type="RefSeq" id="XP_025394651.1">
    <property type="nucleotide sequence ID" value="XM_025547479.1"/>
</dbReference>
<name>A0A317V1B5_9EURO</name>
<keyword evidence="2" id="KW-0547">Nucleotide-binding</keyword>
<dbReference type="Pfam" id="PF08240">
    <property type="entry name" value="ADH_N"/>
    <property type="match status" value="1"/>
</dbReference>
<evidence type="ECO:0000313" key="6">
    <source>
        <dbReference type="Proteomes" id="UP000247233"/>
    </source>
</evidence>
<dbReference type="InterPro" id="IPR047122">
    <property type="entry name" value="Trans-enoyl_RdTase-like"/>
</dbReference>
<dbReference type="AlphaFoldDB" id="A0A317V1B5"/>
<evidence type="ECO:0000256" key="2">
    <source>
        <dbReference type="ARBA" id="ARBA00022741"/>
    </source>
</evidence>